<sequence length="76" mass="8068">MASGEADPPPATKPSTPMTPGQRSFTQMAAETIPPTAEQGGDSCIHGSPRSTPDWSVYDFPSLPPHPKHTQCHKQG</sequence>
<organism evidence="2 3">
    <name type="scientific">Aegilops tauschii subsp. strangulata</name>
    <name type="common">Goatgrass</name>
    <dbReference type="NCBI Taxonomy" id="200361"/>
    <lineage>
        <taxon>Eukaryota</taxon>
        <taxon>Viridiplantae</taxon>
        <taxon>Streptophyta</taxon>
        <taxon>Embryophyta</taxon>
        <taxon>Tracheophyta</taxon>
        <taxon>Spermatophyta</taxon>
        <taxon>Magnoliopsida</taxon>
        <taxon>Liliopsida</taxon>
        <taxon>Poales</taxon>
        <taxon>Poaceae</taxon>
        <taxon>BOP clade</taxon>
        <taxon>Pooideae</taxon>
        <taxon>Triticodae</taxon>
        <taxon>Triticeae</taxon>
        <taxon>Triticinae</taxon>
        <taxon>Aegilops</taxon>
    </lineage>
</organism>
<evidence type="ECO:0000313" key="3">
    <source>
        <dbReference type="Proteomes" id="UP000015105"/>
    </source>
</evidence>
<keyword evidence="3" id="KW-1185">Reference proteome</keyword>
<dbReference type="Proteomes" id="UP000015105">
    <property type="component" value="Chromosome 3D"/>
</dbReference>
<proteinExistence type="predicted"/>
<reference evidence="2" key="4">
    <citation type="submission" date="2019-03" db="UniProtKB">
        <authorList>
            <consortium name="EnsemblPlants"/>
        </authorList>
    </citation>
    <scope>IDENTIFICATION</scope>
</reference>
<reference evidence="2" key="3">
    <citation type="journal article" date="2017" name="Nature">
        <title>Genome sequence of the progenitor of the wheat D genome Aegilops tauschii.</title>
        <authorList>
            <person name="Luo M.C."/>
            <person name="Gu Y.Q."/>
            <person name="Puiu D."/>
            <person name="Wang H."/>
            <person name="Twardziok S.O."/>
            <person name="Deal K.R."/>
            <person name="Huo N."/>
            <person name="Zhu T."/>
            <person name="Wang L."/>
            <person name="Wang Y."/>
            <person name="McGuire P.E."/>
            <person name="Liu S."/>
            <person name="Long H."/>
            <person name="Ramasamy R.K."/>
            <person name="Rodriguez J.C."/>
            <person name="Van S.L."/>
            <person name="Yuan L."/>
            <person name="Wang Z."/>
            <person name="Xia Z."/>
            <person name="Xiao L."/>
            <person name="Anderson O.D."/>
            <person name="Ouyang S."/>
            <person name="Liang Y."/>
            <person name="Zimin A.V."/>
            <person name="Pertea G."/>
            <person name="Qi P."/>
            <person name="Bennetzen J.L."/>
            <person name="Dai X."/>
            <person name="Dawson M.W."/>
            <person name="Muller H.G."/>
            <person name="Kugler K."/>
            <person name="Rivarola-Duarte L."/>
            <person name="Spannagl M."/>
            <person name="Mayer K.F.X."/>
            <person name="Lu F.H."/>
            <person name="Bevan M.W."/>
            <person name="Leroy P."/>
            <person name="Li P."/>
            <person name="You F.M."/>
            <person name="Sun Q."/>
            <person name="Liu Z."/>
            <person name="Lyons E."/>
            <person name="Wicker T."/>
            <person name="Salzberg S.L."/>
            <person name="Devos K.M."/>
            <person name="Dvorak J."/>
        </authorList>
    </citation>
    <scope>NUCLEOTIDE SEQUENCE [LARGE SCALE GENOMIC DNA]</scope>
    <source>
        <strain evidence="2">cv. AL8/78</strain>
    </source>
</reference>
<dbReference type="Gramene" id="AET3Gv20532100.5">
    <property type="protein sequence ID" value="AET3Gv20532100.5"/>
    <property type="gene ID" value="AET3Gv20532100"/>
</dbReference>
<dbReference type="AlphaFoldDB" id="A0A453F0F9"/>
<protein>
    <submittedName>
        <fullName evidence="2">Uncharacterized protein</fullName>
    </submittedName>
</protein>
<reference evidence="3" key="1">
    <citation type="journal article" date="2014" name="Science">
        <title>Ancient hybridizations among the ancestral genomes of bread wheat.</title>
        <authorList>
            <consortium name="International Wheat Genome Sequencing Consortium,"/>
            <person name="Marcussen T."/>
            <person name="Sandve S.R."/>
            <person name="Heier L."/>
            <person name="Spannagl M."/>
            <person name="Pfeifer M."/>
            <person name="Jakobsen K.S."/>
            <person name="Wulff B.B."/>
            <person name="Steuernagel B."/>
            <person name="Mayer K.F."/>
            <person name="Olsen O.A."/>
        </authorList>
    </citation>
    <scope>NUCLEOTIDE SEQUENCE [LARGE SCALE GENOMIC DNA]</scope>
    <source>
        <strain evidence="3">cv. AL8/78</strain>
    </source>
</reference>
<reference evidence="3" key="2">
    <citation type="journal article" date="2017" name="Nat. Plants">
        <title>The Aegilops tauschii genome reveals multiple impacts of transposons.</title>
        <authorList>
            <person name="Zhao G."/>
            <person name="Zou C."/>
            <person name="Li K."/>
            <person name="Wang K."/>
            <person name="Li T."/>
            <person name="Gao L."/>
            <person name="Zhang X."/>
            <person name="Wang H."/>
            <person name="Yang Z."/>
            <person name="Liu X."/>
            <person name="Jiang W."/>
            <person name="Mao L."/>
            <person name="Kong X."/>
            <person name="Jiao Y."/>
            <person name="Jia J."/>
        </authorList>
    </citation>
    <scope>NUCLEOTIDE SEQUENCE [LARGE SCALE GENOMIC DNA]</scope>
    <source>
        <strain evidence="3">cv. AL8/78</strain>
    </source>
</reference>
<reference evidence="2" key="5">
    <citation type="journal article" date="2021" name="G3 (Bethesda)">
        <title>Aegilops tauschii genome assembly Aet v5.0 features greater sequence contiguity and improved annotation.</title>
        <authorList>
            <person name="Wang L."/>
            <person name="Zhu T."/>
            <person name="Rodriguez J.C."/>
            <person name="Deal K.R."/>
            <person name="Dubcovsky J."/>
            <person name="McGuire P.E."/>
            <person name="Lux T."/>
            <person name="Spannagl M."/>
            <person name="Mayer K.F.X."/>
            <person name="Baldrich P."/>
            <person name="Meyers B.C."/>
            <person name="Huo N."/>
            <person name="Gu Y.Q."/>
            <person name="Zhou H."/>
            <person name="Devos K.M."/>
            <person name="Bennetzen J.L."/>
            <person name="Unver T."/>
            <person name="Budak H."/>
            <person name="Gulick P.J."/>
            <person name="Galiba G."/>
            <person name="Kalapos B."/>
            <person name="Nelson D.R."/>
            <person name="Li P."/>
            <person name="You F.M."/>
            <person name="Luo M.C."/>
            <person name="Dvorak J."/>
        </authorList>
    </citation>
    <scope>NUCLEOTIDE SEQUENCE [LARGE SCALE GENOMIC DNA]</scope>
    <source>
        <strain evidence="2">cv. AL8/78</strain>
    </source>
</reference>
<feature type="region of interest" description="Disordered" evidence="1">
    <location>
        <begin position="1"/>
        <end position="76"/>
    </location>
</feature>
<accession>A0A453F0F9</accession>
<evidence type="ECO:0000313" key="2">
    <source>
        <dbReference type="EnsemblPlants" id="AET3Gv20532100.5"/>
    </source>
</evidence>
<name>A0A453F0F9_AEGTS</name>
<feature type="compositionally biased region" description="Polar residues" evidence="1">
    <location>
        <begin position="13"/>
        <end position="29"/>
    </location>
</feature>
<feature type="compositionally biased region" description="Basic residues" evidence="1">
    <location>
        <begin position="66"/>
        <end position="76"/>
    </location>
</feature>
<dbReference type="EnsemblPlants" id="AET3Gv20532100.5">
    <property type="protein sequence ID" value="AET3Gv20532100.5"/>
    <property type="gene ID" value="AET3Gv20532100"/>
</dbReference>
<evidence type="ECO:0000256" key="1">
    <source>
        <dbReference type="SAM" id="MobiDB-lite"/>
    </source>
</evidence>